<sequence>MTLPPEVAELVIDRCRDRPTLASCSLVCKAWRTRARFRLFAAAPVIAFDVPGVPRVRELLATLKHPLCTLHPFIQSLSIRQSSLSASWLNPVIPTLVGLSNLTSLEIFAEHSLLSAESQALFQTHFRSLRHLSLCLTFTTFPHAVTLVCSFPLLESLHLHAQWIGASPASPSSLPPNLHTLDVGGFLEDVLVWLLSCPPSPAVSSVQLRDVAHHEFGIVFRYLRFVEATLKSFHFSFLDKRSEKTFLDSNFDVIHAPGLRALGVEGRLSDDVTLMVHLLAHFDVSQLEEVSFTCLIAVNHRRPAWAQLDAQLSSPANICLRKVAIITLPHLESGIKAALPCLDERRILDFVFPKGLSKH</sequence>
<dbReference type="Gene3D" id="3.80.10.10">
    <property type="entry name" value="Ribonuclease Inhibitor"/>
    <property type="match status" value="1"/>
</dbReference>
<dbReference type="OrthoDB" id="3246365at2759"/>
<keyword evidence="1" id="KW-0067">ATP-binding</keyword>
<protein>
    <submittedName>
        <fullName evidence="1">ATP-dependent DNA helicase</fullName>
    </submittedName>
</protein>
<gene>
    <name evidence="1" type="ORF">MSAN_00050200</name>
</gene>
<reference evidence="1" key="1">
    <citation type="submission" date="2020-05" db="EMBL/GenBank/DDBJ databases">
        <title>Mycena genomes resolve the evolution of fungal bioluminescence.</title>
        <authorList>
            <person name="Tsai I.J."/>
        </authorList>
    </citation>
    <scope>NUCLEOTIDE SEQUENCE</scope>
    <source>
        <strain evidence="1">160909Yilan</strain>
    </source>
</reference>
<name>A0A8H7DK52_9AGAR</name>
<dbReference type="SUPFAM" id="SSF81383">
    <property type="entry name" value="F-box domain"/>
    <property type="match status" value="1"/>
</dbReference>
<dbReference type="AlphaFoldDB" id="A0A8H7DK52"/>
<keyword evidence="2" id="KW-1185">Reference proteome</keyword>
<proteinExistence type="predicted"/>
<evidence type="ECO:0000313" key="1">
    <source>
        <dbReference type="EMBL" id="KAF7376347.1"/>
    </source>
</evidence>
<dbReference type="GO" id="GO:0004386">
    <property type="term" value="F:helicase activity"/>
    <property type="evidence" value="ECO:0007669"/>
    <property type="project" value="UniProtKB-KW"/>
</dbReference>
<dbReference type="EMBL" id="JACAZH010000001">
    <property type="protein sequence ID" value="KAF7376347.1"/>
    <property type="molecule type" value="Genomic_DNA"/>
</dbReference>
<keyword evidence="1" id="KW-0547">Nucleotide-binding</keyword>
<keyword evidence="1" id="KW-0378">Hydrolase</keyword>
<evidence type="ECO:0000313" key="2">
    <source>
        <dbReference type="Proteomes" id="UP000623467"/>
    </source>
</evidence>
<comment type="caution">
    <text evidence="1">The sequence shown here is derived from an EMBL/GenBank/DDBJ whole genome shotgun (WGS) entry which is preliminary data.</text>
</comment>
<dbReference type="InterPro" id="IPR036047">
    <property type="entry name" value="F-box-like_dom_sf"/>
</dbReference>
<dbReference type="InterPro" id="IPR032675">
    <property type="entry name" value="LRR_dom_sf"/>
</dbReference>
<accession>A0A8H7DK52</accession>
<dbReference type="SUPFAM" id="SSF52047">
    <property type="entry name" value="RNI-like"/>
    <property type="match status" value="1"/>
</dbReference>
<organism evidence="1 2">
    <name type="scientific">Mycena sanguinolenta</name>
    <dbReference type="NCBI Taxonomy" id="230812"/>
    <lineage>
        <taxon>Eukaryota</taxon>
        <taxon>Fungi</taxon>
        <taxon>Dikarya</taxon>
        <taxon>Basidiomycota</taxon>
        <taxon>Agaricomycotina</taxon>
        <taxon>Agaricomycetes</taxon>
        <taxon>Agaricomycetidae</taxon>
        <taxon>Agaricales</taxon>
        <taxon>Marasmiineae</taxon>
        <taxon>Mycenaceae</taxon>
        <taxon>Mycena</taxon>
    </lineage>
</organism>
<dbReference type="Proteomes" id="UP000623467">
    <property type="component" value="Unassembled WGS sequence"/>
</dbReference>
<keyword evidence="1" id="KW-0347">Helicase</keyword>